<evidence type="ECO:0000313" key="2">
    <source>
        <dbReference type="Proteomes" id="UP000191901"/>
    </source>
</evidence>
<organism evidence="1 2">
    <name type="scientific">Halomicronema hongdechloris C2206</name>
    <dbReference type="NCBI Taxonomy" id="1641165"/>
    <lineage>
        <taxon>Bacteria</taxon>
        <taxon>Bacillati</taxon>
        <taxon>Cyanobacteriota</taxon>
        <taxon>Cyanophyceae</taxon>
        <taxon>Nodosilineales</taxon>
        <taxon>Nodosilineaceae</taxon>
        <taxon>Halomicronema</taxon>
    </lineage>
</organism>
<protein>
    <recommendedName>
        <fullName evidence="3">Transposase</fullName>
    </recommendedName>
</protein>
<dbReference type="EMBL" id="CP021983">
    <property type="protein sequence ID" value="ASC73520.1"/>
    <property type="molecule type" value="Genomic_DNA"/>
</dbReference>
<dbReference type="KEGG" id="hhg:XM38_044870"/>
<reference evidence="1 2" key="1">
    <citation type="journal article" date="2016" name="Biochim. Biophys. Acta">
        <title>Characterization of red-shifted phycobilisomes isolated from the chlorophyll f-containing cyanobacterium Halomicronema hongdechloris.</title>
        <authorList>
            <person name="Li Y."/>
            <person name="Lin Y."/>
            <person name="Garvey C.J."/>
            <person name="Birch D."/>
            <person name="Corkery R.W."/>
            <person name="Loughlin P.C."/>
            <person name="Scheer H."/>
            <person name="Willows R.D."/>
            <person name="Chen M."/>
        </authorList>
    </citation>
    <scope>NUCLEOTIDE SEQUENCE [LARGE SCALE GENOMIC DNA]</scope>
    <source>
        <strain evidence="1 2">C2206</strain>
    </source>
</reference>
<gene>
    <name evidence="1" type="ORF">XM38_044870</name>
</gene>
<dbReference type="AlphaFoldDB" id="A0A1Z3HT78"/>
<name>A0A1Z3HT78_9CYAN</name>
<dbReference type="Proteomes" id="UP000191901">
    <property type="component" value="Chromosome"/>
</dbReference>
<accession>A0A1Z3HT78</accession>
<evidence type="ECO:0000313" key="1">
    <source>
        <dbReference type="EMBL" id="ASC73520.1"/>
    </source>
</evidence>
<proteinExistence type="predicted"/>
<keyword evidence="2" id="KW-1185">Reference proteome</keyword>
<evidence type="ECO:0008006" key="3">
    <source>
        <dbReference type="Google" id="ProtNLM"/>
    </source>
</evidence>
<sequence length="116" mass="13403">MKIKGSQGRRRIEWVKTEHPFTAISPPSEVHANHNEAQNAALRRRASAYRRRQNLYAKKVDALQRVLDVQRLIHNWVRPHWGLGKKTTPAMAMGYCNHVISTYEILTTQGFHCITS</sequence>